<evidence type="ECO:0000313" key="2">
    <source>
        <dbReference type="Proteomes" id="UP000257109"/>
    </source>
</evidence>
<gene>
    <name evidence="1" type="ORF">CR513_21490</name>
</gene>
<name>A0A371GZD2_MUCPR</name>
<accession>A0A371GZD2</accession>
<organism evidence="1 2">
    <name type="scientific">Mucuna pruriens</name>
    <name type="common">Velvet bean</name>
    <name type="synonym">Dolichos pruriens</name>
    <dbReference type="NCBI Taxonomy" id="157652"/>
    <lineage>
        <taxon>Eukaryota</taxon>
        <taxon>Viridiplantae</taxon>
        <taxon>Streptophyta</taxon>
        <taxon>Embryophyta</taxon>
        <taxon>Tracheophyta</taxon>
        <taxon>Spermatophyta</taxon>
        <taxon>Magnoliopsida</taxon>
        <taxon>eudicotyledons</taxon>
        <taxon>Gunneridae</taxon>
        <taxon>Pentapetalae</taxon>
        <taxon>rosids</taxon>
        <taxon>fabids</taxon>
        <taxon>Fabales</taxon>
        <taxon>Fabaceae</taxon>
        <taxon>Papilionoideae</taxon>
        <taxon>50 kb inversion clade</taxon>
        <taxon>NPAAA clade</taxon>
        <taxon>indigoferoid/millettioid clade</taxon>
        <taxon>Phaseoleae</taxon>
        <taxon>Mucuna</taxon>
    </lineage>
</organism>
<proteinExistence type="predicted"/>
<dbReference type="EMBL" id="QJKJ01004016">
    <property type="protein sequence ID" value="RDX95920.1"/>
    <property type="molecule type" value="Genomic_DNA"/>
</dbReference>
<reference evidence="1" key="1">
    <citation type="submission" date="2018-05" db="EMBL/GenBank/DDBJ databases">
        <title>Draft genome of Mucuna pruriens seed.</title>
        <authorList>
            <person name="Nnadi N.E."/>
            <person name="Vos R."/>
            <person name="Hasami M.H."/>
            <person name="Devisetty U.K."/>
            <person name="Aguiy J.C."/>
        </authorList>
    </citation>
    <scope>NUCLEOTIDE SEQUENCE [LARGE SCALE GENOMIC DNA]</scope>
    <source>
        <strain evidence="1">JCA_2017</strain>
    </source>
</reference>
<sequence length="85" mass="10093">IEKGRSLREIEEKWGKRRNHIEKGRRRRSLIERGERGDMGHFIMKGEDEREVPKRAPIDALKCHITPFAGDGDMESYLEWEMKVD</sequence>
<dbReference type="Proteomes" id="UP000257109">
    <property type="component" value="Unassembled WGS sequence"/>
</dbReference>
<feature type="non-terminal residue" evidence="1">
    <location>
        <position position="85"/>
    </location>
</feature>
<keyword evidence="2" id="KW-1185">Reference proteome</keyword>
<evidence type="ECO:0000313" key="1">
    <source>
        <dbReference type="EMBL" id="RDX95920.1"/>
    </source>
</evidence>
<feature type="non-terminal residue" evidence="1">
    <location>
        <position position="1"/>
    </location>
</feature>
<comment type="caution">
    <text evidence="1">The sequence shown here is derived from an EMBL/GenBank/DDBJ whole genome shotgun (WGS) entry which is preliminary data.</text>
</comment>
<protein>
    <submittedName>
        <fullName evidence="1">Uncharacterized protein</fullName>
    </submittedName>
</protein>
<dbReference type="AlphaFoldDB" id="A0A371GZD2"/>